<keyword evidence="3" id="KW-0378">Hydrolase</keyword>
<dbReference type="InterPro" id="IPR050228">
    <property type="entry name" value="Carboxylesterase_BioH"/>
</dbReference>
<proteinExistence type="predicted"/>
<feature type="chain" id="PRO_5040877513" evidence="1">
    <location>
        <begin position="24"/>
        <end position="381"/>
    </location>
</feature>
<feature type="signal peptide" evidence="1">
    <location>
        <begin position="1"/>
        <end position="23"/>
    </location>
</feature>
<protein>
    <submittedName>
        <fullName evidence="3">Alpha/Beta hydrolase protein</fullName>
    </submittedName>
</protein>
<dbReference type="SUPFAM" id="SSF53474">
    <property type="entry name" value="alpha/beta-Hydrolases"/>
    <property type="match status" value="1"/>
</dbReference>
<dbReference type="PANTHER" id="PTHR43194:SF4">
    <property type="entry name" value="AB HYDROLASE-1 DOMAIN-CONTAINING PROTEIN"/>
    <property type="match status" value="1"/>
</dbReference>
<reference evidence="3" key="2">
    <citation type="journal article" date="2023" name="Proc. Natl. Acad. Sci. U.S.A.">
        <title>A global phylogenomic analysis of the shiitake genus Lentinula.</title>
        <authorList>
            <person name="Sierra-Patev S."/>
            <person name="Min B."/>
            <person name="Naranjo-Ortiz M."/>
            <person name="Looney B."/>
            <person name="Konkel Z."/>
            <person name="Slot J.C."/>
            <person name="Sakamoto Y."/>
            <person name="Steenwyk J.L."/>
            <person name="Rokas A."/>
            <person name="Carro J."/>
            <person name="Camarero S."/>
            <person name="Ferreira P."/>
            <person name="Molpeceres G."/>
            <person name="Ruiz-Duenas F.J."/>
            <person name="Serrano A."/>
            <person name="Henrissat B."/>
            <person name="Drula E."/>
            <person name="Hughes K.W."/>
            <person name="Mata J.L."/>
            <person name="Ishikawa N.K."/>
            <person name="Vargas-Isla R."/>
            <person name="Ushijima S."/>
            <person name="Smith C.A."/>
            <person name="Donoghue J."/>
            <person name="Ahrendt S."/>
            <person name="Andreopoulos W."/>
            <person name="He G."/>
            <person name="LaButti K."/>
            <person name="Lipzen A."/>
            <person name="Ng V."/>
            <person name="Riley R."/>
            <person name="Sandor L."/>
            <person name="Barry K."/>
            <person name="Martinez A.T."/>
            <person name="Xiao Y."/>
            <person name="Gibbons J.G."/>
            <person name="Terashima K."/>
            <person name="Grigoriev I.V."/>
            <person name="Hibbett D."/>
        </authorList>
    </citation>
    <scope>NUCLEOTIDE SEQUENCE</scope>
    <source>
        <strain evidence="3">Sp2 HRB7682 ss15</strain>
    </source>
</reference>
<sequence length="381" mass="41766">MFIFRLGVCFLLTLLQLTTTGISSQIQLVEGTLHRRNYFYIGEQYVNTPGTKNGSEIAFGQIYVERLVPVNVTRSLPILMIHGHGMTGTNFLNTPDGRPGWADYFMSQGFEVYIVDQPSRGRSAWQMGVDGNQSDFDATYISSHFTAVKQFHLWPQAALHTQWPGNGTAGDPIFDNFYASTMPSLISDEESSVKVRKALGELLDLIGPVVLLTHSQSGQYGWILGDTRPSLIKTIIALEPIGPPFINAVFPPLTPARPFGLTEIPVTYAPPIFSASDLKTEIVPSLSNASLGTTCYHQAAPARQMVNLKEIPTLVVTSESSYHAIYDACTVGFLAQAGVPVTHVELASVGIKGNAHMMFMEKNGLEIAEQVVLDWIQKTTL</sequence>
<evidence type="ECO:0000259" key="2">
    <source>
        <dbReference type="Pfam" id="PF12697"/>
    </source>
</evidence>
<accession>A0A9W9AYB8</accession>
<dbReference type="AlphaFoldDB" id="A0A9W9AYB8"/>
<gene>
    <name evidence="3" type="ORF">C8J55DRAFT_213350</name>
</gene>
<reference evidence="3" key="1">
    <citation type="submission" date="2022-08" db="EMBL/GenBank/DDBJ databases">
        <authorList>
            <consortium name="DOE Joint Genome Institute"/>
            <person name="Min B."/>
            <person name="Riley R."/>
            <person name="Sierra-Patev S."/>
            <person name="Naranjo-Ortiz M."/>
            <person name="Looney B."/>
            <person name="Konkel Z."/>
            <person name="Slot J.C."/>
            <person name="Sakamoto Y."/>
            <person name="Steenwyk J.L."/>
            <person name="Rokas A."/>
            <person name="Carro J."/>
            <person name="Camarero S."/>
            <person name="Ferreira P."/>
            <person name="Molpeceres G."/>
            <person name="Ruiz-Duenas F.J."/>
            <person name="Serrano A."/>
            <person name="Henrissat B."/>
            <person name="Drula E."/>
            <person name="Hughes K.W."/>
            <person name="Mata J.L."/>
            <person name="Ishikawa N.K."/>
            <person name="Vargas-Isla R."/>
            <person name="Ushijima S."/>
            <person name="Smith C.A."/>
            <person name="Ahrendt S."/>
            <person name="Andreopoulos W."/>
            <person name="He G."/>
            <person name="Labutti K."/>
            <person name="Lipzen A."/>
            <person name="Ng V."/>
            <person name="Sandor L."/>
            <person name="Barry K."/>
            <person name="Martinez A.T."/>
            <person name="Xiao Y."/>
            <person name="Gibbons J.G."/>
            <person name="Terashima K."/>
            <person name="Hibbett D.S."/>
            <person name="Grigoriev I.V."/>
        </authorList>
    </citation>
    <scope>NUCLEOTIDE SEQUENCE</scope>
    <source>
        <strain evidence="3">Sp2 HRB7682 ss15</strain>
    </source>
</reference>
<organism evidence="3 4">
    <name type="scientific">Lentinula lateritia</name>
    <dbReference type="NCBI Taxonomy" id="40482"/>
    <lineage>
        <taxon>Eukaryota</taxon>
        <taxon>Fungi</taxon>
        <taxon>Dikarya</taxon>
        <taxon>Basidiomycota</taxon>
        <taxon>Agaricomycotina</taxon>
        <taxon>Agaricomycetes</taxon>
        <taxon>Agaricomycetidae</taxon>
        <taxon>Agaricales</taxon>
        <taxon>Marasmiineae</taxon>
        <taxon>Omphalotaceae</taxon>
        <taxon>Lentinula</taxon>
    </lineage>
</organism>
<dbReference type="InterPro" id="IPR029058">
    <property type="entry name" value="AB_hydrolase_fold"/>
</dbReference>
<evidence type="ECO:0000313" key="3">
    <source>
        <dbReference type="EMBL" id="KAJ4492743.1"/>
    </source>
</evidence>
<dbReference type="EMBL" id="JANVFS010000004">
    <property type="protein sequence ID" value="KAJ4492743.1"/>
    <property type="molecule type" value="Genomic_DNA"/>
</dbReference>
<keyword evidence="1" id="KW-0732">Signal</keyword>
<dbReference type="PANTHER" id="PTHR43194">
    <property type="entry name" value="HYDROLASE ALPHA/BETA FOLD FAMILY"/>
    <property type="match status" value="1"/>
</dbReference>
<comment type="caution">
    <text evidence="3">The sequence shown here is derived from an EMBL/GenBank/DDBJ whole genome shotgun (WGS) entry which is preliminary data.</text>
</comment>
<dbReference type="CDD" id="cd12809">
    <property type="entry name" value="Esterase_713_like-2"/>
    <property type="match status" value="1"/>
</dbReference>
<dbReference type="InterPro" id="IPR000073">
    <property type="entry name" value="AB_hydrolase_1"/>
</dbReference>
<name>A0A9W9AYB8_9AGAR</name>
<dbReference type="Pfam" id="PF12697">
    <property type="entry name" value="Abhydrolase_6"/>
    <property type="match status" value="1"/>
</dbReference>
<evidence type="ECO:0000256" key="1">
    <source>
        <dbReference type="SAM" id="SignalP"/>
    </source>
</evidence>
<dbReference type="Gene3D" id="3.40.50.1820">
    <property type="entry name" value="alpha/beta hydrolase"/>
    <property type="match status" value="1"/>
</dbReference>
<dbReference type="GO" id="GO:0016787">
    <property type="term" value="F:hydrolase activity"/>
    <property type="evidence" value="ECO:0007669"/>
    <property type="project" value="UniProtKB-KW"/>
</dbReference>
<feature type="domain" description="AB hydrolase-1" evidence="2">
    <location>
        <begin position="78"/>
        <end position="368"/>
    </location>
</feature>
<evidence type="ECO:0000313" key="4">
    <source>
        <dbReference type="Proteomes" id="UP001150238"/>
    </source>
</evidence>
<dbReference type="Proteomes" id="UP001150238">
    <property type="component" value="Unassembled WGS sequence"/>
</dbReference>